<dbReference type="EMBL" id="WTPW01002482">
    <property type="protein sequence ID" value="KAF0380565.1"/>
    <property type="molecule type" value="Genomic_DNA"/>
</dbReference>
<gene>
    <name evidence="1" type="ORF">F8M41_012160</name>
</gene>
<proteinExistence type="predicted"/>
<comment type="caution">
    <text evidence="1">The sequence shown here is derived from an EMBL/GenBank/DDBJ whole genome shotgun (WGS) entry which is preliminary data.</text>
</comment>
<reference evidence="1 2" key="1">
    <citation type="journal article" date="2019" name="Environ. Microbiol.">
        <title>At the nexus of three kingdoms: the genome of the mycorrhizal fungus Gigaspora margarita provides insights into plant, endobacterial and fungal interactions.</title>
        <authorList>
            <person name="Venice F."/>
            <person name="Ghignone S."/>
            <person name="Salvioli di Fossalunga A."/>
            <person name="Amselem J."/>
            <person name="Novero M."/>
            <person name="Xianan X."/>
            <person name="Sedzielewska Toro K."/>
            <person name="Morin E."/>
            <person name="Lipzen A."/>
            <person name="Grigoriev I.V."/>
            <person name="Henrissat B."/>
            <person name="Martin F.M."/>
            <person name="Bonfante P."/>
        </authorList>
    </citation>
    <scope>NUCLEOTIDE SEQUENCE [LARGE SCALE GENOMIC DNA]</scope>
    <source>
        <strain evidence="1 2">BEG34</strain>
    </source>
</reference>
<dbReference type="Proteomes" id="UP000439903">
    <property type="component" value="Unassembled WGS sequence"/>
</dbReference>
<sequence length="411" mass="48241">MNNNEQTRYIKKCLVCQTSNINNKKQLCPNCNAKLPTINELKLLNKPLEIANNTKKSFIFTSYTSNKLDKQIALKNKINIPQIFIPDPKNINPNSVANLKKILDHIEEISGIKENKCKWIVIICDGILYQRIQKIKKDYSWLILLPGPLHEEMNMLKAFVELNWDIDIKDFVQCQEYQTEKQLQYFKKCSDHHKAWDSISTDEEQMLKLNPEIYNLIQENIVISQSGLLDQHQGLDAILEEIYKALIPPISSQHYWEIVACNCIKFIKLSNNFFNLINYHESDFHKKCTRSDFANKSCRFRKLSEEMKNFSELAQTKRIEFIQKVLINKNLTKNWHPIPITTEEADFQKSEKSLTKQEILTIIKSLIPYLNDLDRLQFKNLSNLSYDNLVIILKEIKNILAENNINFNEEI</sequence>
<name>A0A8H3ZZS6_GIGMA</name>
<keyword evidence="2" id="KW-1185">Reference proteome</keyword>
<dbReference type="OrthoDB" id="2404323at2759"/>
<organism evidence="1 2">
    <name type="scientific">Gigaspora margarita</name>
    <dbReference type="NCBI Taxonomy" id="4874"/>
    <lineage>
        <taxon>Eukaryota</taxon>
        <taxon>Fungi</taxon>
        <taxon>Fungi incertae sedis</taxon>
        <taxon>Mucoromycota</taxon>
        <taxon>Glomeromycotina</taxon>
        <taxon>Glomeromycetes</taxon>
        <taxon>Diversisporales</taxon>
        <taxon>Gigasporaceae</taxon>
        <taxon>Gigaspora</taxon>
    </lineage>
</organism>
<protein>
    <submittedName>
        <fullName evidence="1">Uncharacterized protein</fullName>
    </submittedName>
</protein>
<evidence type="ECO:0000313" key="2">
    <source>
        <dbReference type="Proteomes" id="UP000439903"/>
    </source>
</evidence>
<dbReference type="AlphaFoldDB" id="A0A8H3ZZS6"/>
<accession>A0A8H3ZZS6</accession>
<evidence type="ECO:0000313" key="1">
    <source>
        <dbReference type="EMBL" id="KAF0380565.1"/>
    </source>
</evidence>